<keyword evidence="7" id="KW-0496">Mitochondrion</keyword>
<evidence type="ECO:0000256" key="1">
    <source>
        <dbReference type="ARBA" id="ARBA00004325"/>
    </source>
</evidence>
<evidence type="ECO:0000256" key="8">
    <source>
        <dbReference type="ARBA" id="ARBA00023136"/>
    </source>
</evidence>
<evidence type="ECO:0000256" key="5">
    <source>
        <dbReference type="ARBA" id="ARBA00022781"/>
    </source>
</evidence>
<name>A0A1D1YSC5_9ARAE</name>
<evidence type="ECO:0000313" key="10">
    <source>
        <dbReference type="EMBL" id="JAT57563.1"/>
    </source>
</evidence>
<proteinExistence type="inferred from homology"/>
<dbReference type="GO" id="GO:0031966">
    <property type="term" value="C:mitochondrial membrane"/>
    <property type="evidence" value="ECO:0007669"/>
    <property type="project" value="UniProtKB-SubCell"/>
</dbReference>
<dbReference type="PIRSF" id="PIRSF017835">
    <property type="entry name" value="ATP-synth_g_mitoch_animal"/>
    <property type="match status" value="1"/>
</dbReference>
<dbReference type="AlphaFoldDB" id="A0A1D1YSC5"/>
<accession>A0A1D1YSC5</accession>
<evidence type="ECO:0000256" key="9">
    <source>
        <dbReference type="ARBA" id="ARBA00023310"/>
    </source>
</evidence>
<dbReference type="EMBL" id="GDJX01010373">
    <property type="protein sequence ID" value="JAT57563.1"/>
    <property type="molecule type" value="Transcribed_RNA"/>
</dbReference>
<evidence type="ECO:0000256" key="2">
    <source>
        <dbReference type="ARBA" id="ARBA00005699"/>
    </source>
</evidence>
<sequence length="126" mass="14123">RPSRREDFSGGQGVKVFRSSKSFSNKFANMAAMVRSAIGAARPVVERNLKTALYYAKAELTPPKPTEFGQVAKGINNVLTSFRTGRYKQMTVKEAWLNILVATEIGCWFFIGECIGRRHIVGYYIP</sequence>
<keyword evidence="6" id="KW-0406">Ion transport</keyword>
<dbReference type="PANTHER" id="PTHR12386">
    <property type="entry name" value="ATP SYNTHASE SUBUNIT"/>
    <property type="match status" value="1"/>
</dbReference>
<reference evidence="10" key="1">
    <citation type="submission" date="2015-07" db="EMBL/GenBank/DDBJ databases">
        <title>Transcriptome Assembly of Anthurium amnicola.</title>
        <authorList>
            <person name="Suzuki J."/>
        </authorList>
    </citation>
    <scope>NUCLEOTIDE SEQUENCE</scope>
</reference>
<comment type="similarity">
    <text evidence="2">Belongs to the ATPase g subunit family.</text>
</comment>
<dbReference type="GO" id="GO:0015986">
    <property type="term" value="P:proton motive force-driven ATP synthesis"/>
    <property type="evidence" value="ECO:0007669"/>
    <property type="project" value="InterPro"/>
</dbReference>
<evidence type="ECO:0000256" key="4">
    <source>
        <dbReference type="ARBA" id="ARBA00022547"/>
    </source>
</evidence>
<dbReference type="InterPro" id="IPR006808">
    <property type="entry name" value="ATP_synth_F0_gsu_mt"/>
</dbReference>
<evidence type="ECO:0000256" key="3">
    <source>
        <dbReference type="ARBA" id="ARBA00022448"/>
    </source>
</evidence>
<keyword evidence="8" id="KW-0472">Membrane</keyword>
<organism evidence="10">
    <name type="scientific">Anthurium amnicola</name>
    <dbReference type="NCBI Taxonomy" id="1678845"/>
    <lineage>
        <taxon>Eukaryota</taxon>
        <taxon>Viridiplantae</taxon>
        <taxon>Streptophyta</taxon>
        <taxon>Embryophyta</taxon>
        <taxon>Tracheophyta</taxon>
        <taxon>Spermatophyta</taxon>
        <taxon>Magnoliopsida</taxon>
        <taxon>Liliopsida</taxon>
        <taxon>Araceae</taxon>
        <taxon>Pothoideae</taxon>
        <taxon>Potheae</taxon>
        <taxon>Anthurium</taxon>
    </lineage>
</organism>
<keyword evidence="4" id="KW-0138">CF(0)</keyword>
<gene>
    <name evidence="10" type="primary">ATP5L_0</name>
    <name evidence="10" type="ORF">g.830</name>
</gene>
<dbReference type="Pfam" id="PF04718">
    <property type="entry name" value="ATP-synt_G"/>
    <property type="match status" value="1"/>
</dbReference>
<keyword evidence="9" id="KW-0066">ATP synthesis</keyword>
<evidence type="ECO:0000256" key="6">
    <source>
        <dbReference type="ARBA" id="ARBA00023065"/>
    </source>
</evidence>
<keyword evidence="5" id="KW-0375">Hydrogen ion transport</keyword>
<comment type="subcellular location">
    <subcellularLocation>
        <location evidence="1">Mitochondrion membrane</location>
    </subcellularLocation>
</comment>
<dbReference type="InterPro" id="IPR016702">
    <property type="entry name" value="ATP5MG_metazoa"/>
</dbReference>
<dbReference type="GO" id="GO:0015078">
    <property type="term" value="F:proton transmembrane transporter activity"/>
    <property type="evidence" value="ECO:0007669"/>
    <property type="project" value="InterPro"/>
</dbReference>
<protein>
    <submittedName>
        <fullName evidence="10">ATP synthase subunit g, mitochondrial</fullName>
    </submittedName>
</protein>
<dbReference type="GO" id="GO:0045259">
    <property type="term" value="C:proton-transporting ATP synthase complex"/>
    <property type="evidence" value="ECO:0007669"/>
    <property type="project" value="UniProtKB-KW"/>
</dbReference>
<keyword evidence="3" id="KW-0813">Transport</keyword>
<feature type="non-terminal residue" evidence="10">
    <location>
        <position position="1"/>
    </location>
</feature>
<evidence type="ECO:0000256" key="7">
    <source>
        <dbReference type="ARBA" id="ARBA00023128"/>
    </source>
</evidence>